<dbReference type="Gene3D" id="1.10.340.70">
    <property type="match status" value="1"/>
</dbReference>
<dbReference type="PANTHER" id="PTHR37984:SF7">
    <property type="entry name" value="INTEGRASE CATALYTIC DOMAIN-CONTAINING PROTEIN"/>
    <property type="match status" value="1"/>
</dbReference>
<dbReference type="GeneID" id="106805546"/>
<protein>
    <recommendedName>
        <fullName evidence="1">RNA-directed DNA polymerase</fullName>
        <ecNumber evidence="1">2.7.7.49</ecNumber>
    </recommendedName>
</protein>
<accession>A0ABM1DRU9</accession>
<evidence type="ECO:0000256" key="1">
    <source>
        <dbReference type="ARBA" id="ARBA00012493"/>
    </source>
</evidence>
<evidence type="ECO:0000313" key="3">
    <source>
        <dbReference type="Proteomes" id="UP000695022"/>
    </source>
</evidence>
<dbReference type="Proteomes" id="UP000695022">
    <property type="component" value="Unplaced"/>
</dbReference>
<dbReference type="InterPro" id="IPR001584">
    <property type="entry name" value="Integrase_cat-core"/>
</dbReference>
<dbReference type="PROSITE" id="PS50994">
    <property type="entry name" value="INTEGRASE"/>
    <property type="match status" value="1"/>
</dbReference>
<evidence type="ECO:0000313" key="4">
    <source>
        <dbReference type="RefSeq" id="XP_014662670.1"/>
    </source>
</evidence>
<dbReference type="InterPro" id="IPR041588">
    <property type="entry name" value="Integrase_H2C2"/>
</dbReference>
<dbReference type="InterPro" id="IPR036397">
    <property type="entry name" value="RNaseH_sf"/>
</dbReference>
<dbReference type="RefSeq" id="XP_014662670.1">
    <property type="nucleotide sequence ID" value="XM_014807184.1"/>
</dbReference>
<dbReference type="Gene3D" id="3.30.420.10">
    <property type="entry name" value="Ribonuclease H-like superfamily/Ribonuclease H"/>
    <property type="match status" value="1"/>
</dbReference>
<organism evidence="3 4">
    <name type="scientific">Priapulus caudatus</name>
    <name type="common">Priapulid worm</name>
    <dbReference type="NCBI Taxonomy" id="37621"/>
    <lineage>
        <taxon>Eukaryota</taxon>
        <taxon>Metazoa</taxon>
        <taxon>Ecdysozoa</taxon>
        <taxon>Scalidophora</taxon>
        <taxon>Priapulida</taxon>
        <taxon>Priapulimorpha</taxon>
        <taxon>Priapulimorphida</taxon>
        <taxon>Priapulidae</taxon>
        <taxon>Priapulus</taxon>
    </lineage>
</organism>
<reference evidence="4" key="1">
    <citation type="submission" date="2025-08" db="UniProtKB">
        <authorList>
            <consortium name="RefSeq"/>
        </authorList>
    </citation>
    <scope>IDENTIFICATION</scope>
</reference>
<gene>
    <name evidence="4" type="primary">LOC106805546</name>
</gene>
<evidence type="ECO:0000259" key="2">
    <source>
        <dbReference type="PROSITE" id="PS50994"/>
    </source>
</evidence>
<feature type="domain" description="Integrase catalytic" evidence="2">
    <location>
        <begin position="134"/>
        <end position="250"/>
    </location>
</feature>
<dbReference type="Pfam" id="PF17921">
    <property type="entry name" value="Integrase_H2C2"/>
    <property type="match status" value="1"/>
</dbReference>
<dbReference type="InterPro" id="IPR012337">
    <property type="entry name" value="RNaseH-like_sf"/>
</dbReference>
<proteinExistence type="predicted"/>
<dbReference type="EC" id="2.7.7.49" evidence="1"/>
<dbReference type="InterPro" id="IPR050951">
    <property type="entry name" value="Retrovirus_Pol_polyprotein"/>
</dbReference>
<name>A0ABM1DRU9_PRICU</name>
<keyword evidence="3" id="KW-1185">Reference proteome</keyword>
<sequence length="357" mass="41211">MESSKDPVLSELAEVITAGWPGTISNLSSSIRLYWSMRDELSVEDGIILKGHRVVIPTSMKEDILNQLHYGHLGVEKTCLRARDTVCWHNIRKNIEKFVKTCQACQEELPSQQPEPLMPHEIPNRPWEDIGTDLFEFDGSKWLIIADYYSEFQVRQRPHFDSREYRQFSQEWNFQHTASSPRYPKANGFIESMVKTVKKTLIKAKKTGQDQDLALLYLRATPVNNKLPSPGELLRGQKMSTPILTKIPNNQPNKEEIREHLEQRQTDMKQNYDKKSQPLDLLSSGKRVRFQLQEHGPWIPGRVIDKRDEPRSYVLETPNGGQIRRNRSHIRDAPPPKVRFTDNAASIVITVYGCISI</sequence>
<dbReference type="PANTHER" id="PTHR37984">
    <property type="entry name" value="PROTEIN CBG26694"/>
    <property type="match status" value="1"/>
</dbReference>
<dbReference type="SUPFAM" id="SSF53098">
    <property type="entry name" value="Ribonuclease H-like"/>
    <property type="match status" value="1"/>
</dbReference>